<protein>
    <submittedName>
        <fullName evidence="1">Uncharacterized protein</fullName>
    </submittedName>
</protein>
<comment type="caution">
    <text evidence="1">The sequence shown here is derived from an EMBL/GenBank/DDBJ whole genome shotgun (WGS) entry which is preliminary data.</text>
</comment>
<accession>A0A927EAT1</accession>
<dbReference type="Proteomes" id="UP000619295">
    <property type="component" value="Unassembled WGS sequence"/>
</dbReference>
<dbReference type="AlphaFoldDB" id="A0A927EAT1"/>
<sequence>MTMAWVRKSYRVPAKRGGRVEYTGEGRPEFGTIRSARSGRLMIQIDGIRHTMPFHPTWRLRYLDPAVSEIPL</sequence>
<reference evidence="1" key="1">
    <citation type="submission" date="2020-09" db="EMBL/GenBank/DDBJ databases">
        <title>Bosea spartocytisi sp. nov. a root nodule endophyte of Spartocytisus supranubius in the high mountain ecosystem fo the Teide National Park (Canary Islands, Spain).</title>
        <authorList>
            <person name="Pulido-Suarez L."/>
            <person name="Peix A."/>
            <person name="Igual J.M."/>
            <person name="Socas-Perez N."/>
            <person name="Velazquez E."/>
            <person name="Flores-Felix J.D."/>
            <person name="Leon-Barrios M."/>
        </authorList>
    </citation>
    <scope>NUCLEOTIDE SEQUENCE</scope>
    <source>
        <strain evidence="1">SSUT16</strain>
    </source>
</reference>
<keyword evidence="2" id="KW-1185">Reference proteome</keyword>
<dbReference type="EMBL" id="JACXWY010000005">
    <property type="protein sequence ID" value="MBD3845956.1"/>
    <property type="molecule type" value="Genomic_DNA"/>
</dbReference>
<proteinExistence type="predicted"/>
<name>A0A927EAT1_9HYPH</name>
<evidence type="ECO:0000313" key="2">
    <source>
        <dbReference type="Proteomes" id="UP000619295"/>
    </source>
</evidence>
<evidence type="ECO:0000313" key="1">
    <source>
        <dbReference type="EMBL" id="MBD3845956.1"/>
    </source>
</evidence>
<gene>
    <name evidence="1" type="ORF">IED13_09625</name>
</gene>
<organism evidence="1 2">
    <name type="scientific">Bosea spartocytisi</name>
    <dbReference type="NCBI Taxonomy" id="2773451"/>
    <lineage>
        <taxon>Bacteria</taxon>
        <taxon>Pseudomonadati</taxon>
        <taxon>Pseudomonadota</taxon>
        <taxon>Alphaproteobacteria</taxon>
        <taxon>Hyphomicrobiales</taxon>
        <taxon>Boseaceae</taxon>
        <taxon>Bosea</taxon>
    </lineage>
</organism>